<sequence>MSEEVKEKREHRKKPYESEHRLKTQTYHLITILTQKSK</sequence>
<evidence type="ECO:0000313" key="2">
    <source>
        <dbReference type="EMBL" id="UYL65042.1"/>
    </source>
</evidence>
<name>A0AA46TDX2_9VIRU</name>
<feature type="region of interest" description="Disordered" evidence="1">
    <location>
        <begin position="1"/>
        <end position="22"/>
    </location>
</feature>
<dbReference type="EMBL" id="OP548099">
    <property type="protein sequence ID" value="UYL65042.1"/>
    <property type="molecule type" value="Genomic_DNA"/>
</dbReference>
<organism evidence="2 3">
    <name type="scientific">Methanophagales virus PBV304</name>
    <dbReference type="NCBI Taxonomy" id="3071309"/>
    <lineage>
        <taxon>Viruses</taxon>
        <taxon>Varidnaviria</taxon>
        <taxon>Abadenavirae</taxon>
        <taxon>Produgelaviricota</taxon>
        <taxon>Belvinaviricetes</taxon>
        <taxon>Coyopavirales</taxon>
        <taxon>Chaacviridae</taxon>
        <taxon>Homochaacvirus</taxon>
        <taxon>Homochaacvirus pescaderoense</taxon>
    </lineage>
</organism>
<reference evidence="2 3" key="1">
    <citation type="submission" date="2022-09" db="EMBL/GenBank/DDBJ databases">
        <title>Evolutionary Diversification of Methanotrophic Ca. Methanophagales (ANME-1) and Their Expansive Virome.</title>
        <authorList>
            <person name="Laso-Perez R."/>
            <person name="Wu F."/>
            <person name="Cremiere A."/>
            <person name="Speth D.R."/>
            <person name="Magyar J.S."/>
            <person name="Krupovic M."/>
            <person name="Orphan V."/>
        </authorList>
    </citation>
    <scope>NUCLEOTIDE SEQUENCE [LARGE SCALE GENOMIC DNA]</scope>
    <source>
        <strain evidence="2">PBV304</strain>
    </source>
</reference>
<evidence type="ECO:0000313" key="3">
    <source>
        <dbReference type="Proteomes" id="UP001156239"/>
    </source>
</evidence>
<protein>
    <submittedName>
        <fullName evidence="2">Uncharacterized protein</fullName>
    </submittedName>
</protein>
<proteinExistence type="predicted"/>
<dbReference type="Proteomes" id="UP001156239">
    <property type="component" value="Segment"/>
</dbReference>
<evidence type="ECO:0000256" key="1">
    <source>
        <dbReference type="SAM" id="MobiDB-lite"/>
    </source>
</evidence>
<accession>A0AA46TDX2</accession>
<gene>
    <name evidence="2" type="ORF">OBKJMPBA_00010</name>
</gene>
<keyword evidence="3" id="KW-1185">Reference proteome</keyword>